<dbReference type="PANTHER" id="PTHR12777">
    <property type="entry name" value="SMALL NUCLEAR RIBONUCLEOPROTEIN SM D2"/>
    <property type="match status" value="1"/>
</dbReference>
<accession>A0ABD3RAI9</accession>
<dbReference type="GO" id="GO:0005829">
    <property type="term" value="C:cytosol"/>
    <property type="evidence" value="ECO:0007669"/>
    <property type="project" value="UniProtKB-SubCell"/>
</dbReference>
<dbReference type="FunFam" id="2.30.30.100:FF:000069">
    <property type="entry name" value="Small nuclear ribonucleoprotein Sm D2"/>
    <property type="match status" value="1"/>
</dbReference>
<keyword evidence="8 10" id="KW-0539">Nucleus</keyword>
<comment type="subcellular location">
    <subcellularLocation>
        <location evidence="2">Cytoplasm</location>
        <location evidence="2">Cytosol</location>
    </subcellularLocation>
    <subcellularLocation>
        <location evidence="1 10">Nucleus</location>
    </subcellularLocation>
</comment>
<dbReference type="Proteomes" id="UP001530377">
    <property type="component" value="Unassembled WGS sequence"/>
</dbReference>
<dbReference type="InterPro" id="IPR001163">
    <property type="entry name" value="Sm_dom_euk/arc"/>
</dbReference>
<dbReference type="Gene3D" id="2.30.30.100">
    <property type="match status" value="1"/>
</dbReference>
<dbReference type="InterPro" id="IPR047575">
    <property type="entry name" value="Sm"/>
</dbReference>
<evidence type="ECO:0000256" key="7">
    <source>
        <dbReference type="ARBA" id="ARBA00023187"/>
    </source>
</evidence>
<protein>
    <recommendedName>
        <fullName evidence="10">Small nuclear ribonucleoprotein Sm D2</fullName>
        <shortName evidence="10">Sm-D2</shortName>
    </recommendedName>
    <alternativeName>
        <fullName evidence="10">snRNP core protein D2</fullName>
    </alternativeName>
</protein>
<evidence type="ECO:0000259" key="11">
    <source>
        <dbReference type="PROSITE" id="PS52002"/>
    </source>
</evidence>
<name>A0ABD3RAI9_9STRA</name>
<dbReference type="SUPFAM" id="SSF50182">
    <property type="entry name" value="Sm-like ribonucleoproteins"/>
    <property type="match status" value="1"/>
</dbReference>
<gene>
    <name evidence="12" type="ORF">ACHAXA_008549</name>
</gene>
<sequence length="134" mass="14547">YNSIQELLFPQRLSERMSADAASATGANTDLKSGPFSVLYKAVQGNTQVLINVRNNHKILGRVKAYDRHMNLLLEDVKEMWTEFSKGGKGRKRGQSMNKDRYVSKMFLRGDSVILVVSNPAALAGASVGGGGGS</sequence>
<keyword evidence="5 10" id="KW-0507">mRNA processing</keyword>
<evidence type="ECO:0000313" key="13">
    <source>
        <dbReference type="Proteomes" id="UP001530377"/>
    </source>
</evidence>
<keyword evidence="13" id="KW-1185">Reference proteome</keyword>
<dbReference type="InterPro" id="IPR027248">
    <property type="entry name" value="Sm_D2"/>
</dbReference>
<evidence type="ECO:0000256" key="8">
    <source>
        <dbReference type="ARBA" id="ARBA00023242"/>
    </source>
</evidence>
<keyword evidence="7 10" id="KW-0508">mRNA splicing</keyword>
<dbReference type="EMBL" id="JALLPB020000366">
    <property type="protein sequence ID" value="KAL3809897.1"/>
    <property type="molecule type" value="Genomic_DNA"/>
</dbReference>
<dbReference type="InterPro" id="IPR010920">
    <property type="entry name" value="LSM_dom_sf"/>
</dbReference>
<dbReference type="SMART" id="SM00651">
    <property type="entry name" value="Sm"/>
    <property type="match status" value="1"/>
</dbReference>
<dbReference type="Pfam" id="PF01423">
    <property type="entry name" value="LSM"/>
    <property type="match status" value="1"/>
</dbReference>
<reference evidence="12 13" key="1">
    <citation type="submission" date="2024-10" db="EMBL/GenBank/DDBJ databases">
        <title>Updated reference genomes for cyclostephanoid diatoms.</title>
        <authorList>
            <person name="Roberts W.R."/>
            <person name="Alverson A.J."/>
        </authorList>
    </citation>
    <scope>NUCLEOTIDE SEQUENCE [LARGE SCALE GENOMIC DNA]</scope>
    <source>
        <strain evidence="12 13">AJA228-03</strain>
    </source>
</reference>
<organism evidence="12 13">
    <name type="scientific">Cyclostephanos tholiformis</name>
    <dbReference type="NCBI Taxonomy" id="382380"/>
    <lineage>
        <taxon>Eukaryota</taxon>
        <taxon>Sar</taxon>
        <taxon>Stramenopiles</taxon>
        <taxon>Ochrophyta</taxon>
        <taxon>Bacillariophyta</taxon>
        <taxon>Coscinodiscophyceae</taxon>
        <taxon>Thalassiosirophycidae</taxon>
        <taxon>Stephanodiscales</taxon>
        <taxon>Stephanodiscaceae</taxon>
        <taxon>Cyclostephanos</taxon>
    </lineage>
</organism>
<evidence type="ECO:0000256" key="1">
    <source>
        <dbReference type="ARBA" id="ARBA00004123"/>
    </source>
</evidence>
<dbReference type="PROSITE" id="PS52002">
    <property type="entry name" value="SM"/>
    <property type="match status" value="1"/>
</dbReference>
<proteinExistence type="inferred from homology"/>
<evidence type="ECO:0000256" key="2">
    <source>
        <dbReference type="ARBA" id="ARBA00004514"/>
    </source>
</evidence>
<evidence type="ECO:0000313" key="12">
    <source>
        <dbReference type="EMBL" id="KAL3809897.1"/>
    </source>
</evidence>
<dbReference type="GO" id="GO:0030532">
    <property type="term" value="C:small nuclear ribonucleoprotein complex"/>
    <property type="evidence" value="ECO:0007669"/>
    <property type="project" value="UniProtKB-ARBA"/>
</dbReference>
<dbReference type="GO" id="GO:0005689">
    <property type="term" value="C:U12-type spliceosomal complex"/>
    <property type="evidence" value="ECO:0007669"/>
    <property type="project" value="UniProtKB-ARBA"/>
</dbReference>
<keyword evidence="6" id="KW-0747">Spliceosome</keyword>
<dbReference type="GO" id="GO:0000398">
    <property type="term" value="P:mRNA splicing, via spliceosome"/>
    <property type="evidence" value="ECO:0007669"/>
    <property type="project" value="UniProtKB-ARBA"/>
</dbReference>
<comment type="similarity">
    <text evidence="3 10">Belongs to the snRNP core protein family.</text>
</comment>
<evidence type="ECO:0000256" key="10">
    <source>
        <dbReference type="RuleBase" id="RU365051"/>
    </source>
</evidence>
<dbReference type="AlphaFoldDB" id="A0ABD3RAI9"/>
<evidence type="ECO:0000256" key="5">
    <source>
        <dbReference type="ARBA" id="ARBA00022664"/>
    </source>
</evidence>
<dbReference type="CDD" id="cd01720">
    <property type="entry name" value="Sm_D2"/>
    <property type="match status" value="1"/>
</dbReference>
<comment type="caution">
    <text evidence="12">The sequence shown here is derived from an EMBL/GenBank/DDBJ whole genome shotgun (WGS) entry which is preliminary data.</text>
</comment>
<evidence type="ECO:0000256" key="6">
    <source>
        <dbReference type="ARBA" id="ARBA00022728"/>
    </source>
</evidence>
<feature type="non-terminal residue" evidence="12">
    <location>
        <position position="1"/>
    </location>
</feature>
<evidence type="ECO:0000256" key="3">
    <source>
        <dbReference type="ARBA" id="ARBA00008146"/>
    </source>
</evidence>
<keyword evidence="4" id="KW-0963">Cytoplasm</keyword>
<keyword evidence="9 10" id="KW-0687">Ribonucleoprotein</keyword>
<evidence type="ECO:0000256" key="4">
    <source>
        <dbReference type="ARBA" id="ARBA00022490"/>
    </source>
</evidence>
<evidence type="ECO:0000256" key="9">
    <source>
        <dbReference type="ARBA" id="ARBA00023274"/>
    </source>
</evidence>
<feature type="domain" description="Sm" evidence="11">
    <location>
        <begin position="36"/>
        <end position="122"/>
    </location>
</feature>